<reference evidence="2 3" key="2">
    <citation type="submission" date="2018-03" db="EMBL/GenBank/DDBJ databases">
        <authorList>
            <person name="Keele B.F."/>
        </authorList>
    </citation>
    <scope>NUCLEOTIDE SEQUENCE [LARGE SCALE GENOMIC DNA]</scope>
    <source>
        <strain evidence="2 3">CCALA 016</strain>
    </source>
</reference>
<proteinExistence type="predicted"/>
<evidence type="ECO:0000313" key="2">
    <source>
        <dbReference type="EMBL" id="PSF33458.1"/>
    </source>
</evidence>
<dbReference type="InterPro" id="IPR046641">
    <property type="entry name" value="DUF6753"/>
</dbReference>
<reference evidence="2 3" key="1">
    <citation type="submission" date="2018-03" db="EMBL/GenBank/DDBJ databases">
        <title>The ancient ancestry and fast evolution of plastids.</title>
        <authorList>
            <person name="Moore K.R."/>
            <person name="Magnabosco C."/>
            <person name="Momper L."/>
            <person name="Gold D.A."/>
            <person name="Bosak T."/>
            <person name="Fournier G.P."/>
        </authorList>
    </citation>
    <scope>NUCLEOTIDE SEQUENCE [LARGE SCALE GENOMIC DNA]</scope>
    <source>
        <strain evidence="2 3">CCALA 016</strain>
    </source>
</reference>
<keyword evidence="1" id="KW-1133">Transmembrane helix</keyword>
<dbReference type="RefSeq" id="WP_106458692.1">
    <property type="nucleotide sequence ID" value="NZ_PXOH01000030.1"/>
</dbReference>
<dbReference type="Pfam" id="PF20538">
    <property type="entry name" value="DUF6753"/>
    <property type="match status" value="1"/>
</dbReference>
<dbReference type="Proteomes" id="UP000239001">
    <property type="component" value="Unassembled WGS sequence"/>
</dbReference>
<evidence type="ECO:0000313" key="3">
    <source>
        <dbReference type="Proteomes" id="UP000239001"/>
    </source>
</evidence>
<comment type="caution">
    <text evidence="2">The sequence shown here is derived from an EMBL/GenBank/DDBJ whole genome shotgun (WGS) entry which is preliminary data.</text>
</comment>
<keyword evidence="3" id="KW-1185">Reference proteome</keyword>
<sequence>MEVTEETADLSISVDQATQSLLAELLADKDEVFRAKVLNLVVKHGLSPNDPLFTILIEVDALQVMLEEAPAAISLSVEQTRQKQEKMTREAITSVQSLIAQSVRELIGKTEALQLRRPSKVLMPGLALFTVVFCLGAIGGIAGTVSLRQLASSGQRLLNLEDAATLNWAKSEEGQYAKKLYEWNEPYLQSGRCMQDMANLGVKLTTGRSVANSGVCALFVVPPDQRSYQ</sequence>
<dbReference type="OrthoDB" id="462431at2"/>
<organism evidence="2 3">
    <name type="scientific">Aphanothece hegewaldii CCALA 016</name>
    <dbReference type="NCBI Taxonomy" id="2107694"/>
    <lineage>
        <taxon>Bacteria</taxon>
        <taxon>Bacillati</taxon>
        <taxon>Cyanobacteriota</taxon>
        <taxon>Cyanophyceae</taxon>
        <taxon>Oscillatoriophycideae</taxon>
        <taxon>Chroococcales</taxon>
        <taxon>Aphanothecaceae</taxon>
        <taxon>Aphanothece</taxon>
    </lineage>
</organism>
<name>A0A2T1LT31_9CHRO</name>
<accession>A0A2T1LT31</accession>
<gene>
    <name evidence="2" type="ORF">C7H19_20015</name>
</gene>
<dbReference type="EMBL" id="PXOH01000030">
    <property type="protein sequence ID" value="PSF33458.1"/>
    <property type="molecule type" value="Genomic_DNA"/>
</dbReference>
<keyword evidence="1" id="KW-0812">Transmembrane</keyword>
<feature type="transmembrane region" description="Helical" evidence="1">
    <location>
        <begin position="126"/>
        <end position="147"/>
    </location>
</feature>
<keyword evidence="1" id="KW-0472">Membrane</keyword>
<evidence type="ECO:0000256" key="1">
    <source>
        <dbReference type="SAM" id="Phobius"/>
    </source>
</evidence>
<dbReference type="AlphaFoldDB" id="A0A2T1LT31"/>
<protein>
    <submittedName>
        <fullName evidence="2">Uncharacterized protein</fullName>
    </submittedName>
</protein>